<evidence type="ECO:0000256" key="2">
    <source>
        <dbReference type="ARBA" id="ARBA00022630"/>
    </source>
</evidence>
<feature type="domain" description="Flavin reductase like" evidence="4">
    <location>
        <begin position="11"/>
        <end position="147"/>
    </location>
</feature>
<organism evidence="5 6">
    <name type="scientific">Sodaliphilus pleomorphus</name>
    <dbReference type="NCBI Taxonomy" id="2606626"/>
    <lineage>
        <taxon>Bacteria</taxon>
        <taxon>Pseudomonadati</taxon>
        <taxon>Bacteroidota</taxon>
        <taxon>Bacteroidia</taxon>
        <taxon>Bacteroidales</taxon>
        <taxon>Muribaculaceae</taxon>
        <taxon>Sodaliphilus</taxon>
    </lineage>
</organism>
<dbReference type="SMART" id="SM00903">
    <property type="entry name" value="Flavin_Reduct"/>
    <property type="match status" value="1"/>
</dbReference>
<dbReference type="SUPFAM" id="SSF50475">
    <property type="entry name" value="FMN-binding split barrel"/>
    <property type="match status" value="1"/>
</dbReference>
<dbReference type="Proteomes" id="UP000483362">
    <property type="component" value="Unassembled WGS sequence"/>
</dbReference>
<dbReference type="Gene3D" id="2.30.110.10">
    <property type="entry name" value="Electron Transport, Fmn-binding Protein, Chain A"/>
    <property type="match status" value="1"/>
</dbReference>
<accession>A0A6L5XAT9</accession>
<dbReference type="Pfam" id="PF01613">
    <property type="entry name" value="Flavin_Reduct"/>
    <property type="match status" value="1"/>
</dbReference>
<evidence type="ECO:0000256" key="3">
    <source>
        <dbReference type="ARBA" id="ARBA00038054"/>
    </source>
</evidence>
<keyword evidence="6" id="KW-1185">Reference proteome</keyword>
<evidence type="ECO:0000259" key="4">
    <source>
        <dbReference type="SMART" id="SM00903"/>
    </source>
</evidence>
<dbReference type="InterPro" id="IPR012349">
    <property type="entry name" value="Split_barrel_FMN-bd"/>
</dbReference>
<dbReference type="RefSeq" id="WP_154328678.1">
    <property type="nucleotide sequence ID" value="NZ_CP045696.1"/>
</dbReference>
<dbReference type="GO" id="GO:0010181">
    <property type="term" value="F:FMN binding"/>
    <property type="evidence" value="ECO:0007669"/>
    <property type="project" value="InterPro"/>
</dbReference>
<proteinExistence type="inferred from homology"/>
<evidence type="ECO:0000313" key="6">
    <source>
        <dbReference type="Proteomes" id="UP000483362"/>
    </source>
</evidence>
<dbReference type="EMBL" id="VULT01000009">
    <property type="protein sequence ID" value="MSS17480.1"/>
    <property type="molecule type" value="Genomic_DNA"/>
</dbReference>
<dbReference type="PANTHER" id="PTHR43567">
    <property type="entry name" value="FLAVOREDOXIN-RELATED-RELATED"/>
    <property type="match status" value="1"/>
</dbReference>
<dbReference type="InterPro" id="IPR052174">
    <property type="entry name" value="Flavoredoxin"/>
</dbReference>
<sequence>MKNFSPKPWFMPQAVIVIGTYDADGTPNAMNAAWAGTWDNNKIMISLGSHQTTANLAACPEFTVAFATAETATAADYVGIVSGKKEKNKVAKTGWTVQRASMVNAPVFADFPMTMECRVVKKIDESDTGCYLVAEIVNIVVDEKYLAHDGKPDLEQMHLITFDPVHLGYLEIGKRVGNAFADGKTLS</sequence>
<comment type="cofactor">
    <cofactor evidence="1">
        <name>FMN</name>
        <dbReference type="ChEBI" id="CHEBI:58210"/>
    </cofactor>
</comment>
<evidence type="ECO:0000256" key="1">
    <source>
        <dbReference type="ARBA" id="ARBA00001917"/>
    </source>
</evidence>
<name>A0A6L5XAT9_9BACT</name>
<keyword evidence="2" id="KW-0285">Flavoprotein</keyword>
<reference evidence="5 6" key="1">
    <citation type="submission" date="2019-08" db="EMBL/GenBank/DDBJ databases">
        <title>In-depth cultivation of the pig gut microbiome towards novel bacterial diversity and tailored functional studies.</title>
        <authorList>
            <person name="Wylensek D."/>
            <person name="Hitch T.C.A."/>
            <person name="Clavel T."/>
        </authorList>
    </citation>
    <scope>NUCLEOTIDE SEQUENCE [LARGE SCALE GENOMIC DNA]</scope>
    <source>
        <strain evidence="5 6">Oil-RF-744-WCA-WT-10</strain>
    </source>
</reference>
<protein>
    <submittedName>
        <fullName evidence="5">Flavin oxidoreductase</fullName>
    </submittedName>
</protein>
<evidence type="ECO:0000313" key="5">
    <source>
        <dbReference type="EMBL" id="MSS17480.1"/>
    </source>
</evidence>
<dbReference type="AlphaFoldDB" id="A0A6L5XAT9"/>
<gene>
    <name evidence="5" type="ORF">FYJ29_06890</name>
</gene>
<dbReference type="InterPro" id="IPR002563">
    <property type="entry name" value="Flavin_Rdtase-like_dom"/>
</dbReference>
<comment type="caution">
    <text evidence="5">The sequence shown here is derived from an EMBL/GenBank/DDBJ whole genome shotgun (WGS) entry which is preliminary data.</text>
</comment>
<dbReference type="GO" id="GO:0016646">
    <property type="term" value="F:oxidoreductase activity, acting on the CH-NH group of donors, NAD or NADP as acceptor"/>
    <property type="evidence" value="ECO:0007669"/>
    <property type="project" value="UniProtKB-ARBA"/>
</dbReference>
<dbReference type="PANTHER" id="PTHR43567:SF1">
    <property type="entry name" value="FLAVOREDOXIN"/>
    <property type="match status" value="1"/>
</dbReference>
<comment type="similarity">
    <text evidence="3">Belongs to the flavoredoxin family.</text>
</comment>